<evidence type="ECO:0000313" key="1">
    <source>
        <dbReference type="EMBL" id="MBW6411653.1"/>
    </source>
</evidence>
<proteinExistence type="predicted"/>
<dbReference type="Proteomes" id="UP001519921">
    <property type="component" value="Unassembled WGS sequence"/>
</dbReference>
<gene>
    <name evidence="1" type="ORF">KYD98_16350</name>
</gene>
<reference evidence="1 2" key="1">
    <citation type="submission" date="2021-07" db="EMBL/GenBank/DDBJ databases">
        <title>Clostridium weizhouense sp. nov., an anaerobic bacterium isolated from activated sludge of Petroleum wastewater.</title>
        <authorList>
            <person name="Li Q."/>
        </authorList>
    </citation>
    <scope>NUCLEOTIDE SEQUENCE [LARGE SCALE GENOMIC DNA]</scope>
    <source>
        <strain evidence="1 2">YB-6</strain>
    </source>
</reference>
<sequence length="74" mass="8618">MVRSRYPGASSCYRITATSYRIKLMYRIEIGNSPHVHSWSKFEEPNIKFGFSLKSSKKQIPMPVRPYTTISTLF</sequence>
<evidence type="ECO:0000313" key="2">
    <source>
        <dbReference type="Proteomes" id="UP001519921"/>
    </source>
</evidence>
<dbReference type="EMBL" id="JAHXPT010000017">
    <property type="protein sequence ID" value="MBW6411653.1"/>
    <property type="molecule type" value="Genomic_DNA"/>
</dbReference>
<comment type="caution">
    <text evidence="1">The sequence shown here is derived from an EMBL/GenBank/DDBJ whole genome shotgun (WGS) entry which is preliminary data.</text>
</comment>
<organism evidence="1 2">
    <name type="scientific">Clostridium weizhouense</name>
    <dbReference type="NCBI Taxonomy" id="2859781"/>
    <lineage>
        <taxon>Bacteria</taxon>
        <taxon>Bacillati</taxon>
        <taxon>Bacillota</taxon>
        <taxon>Clostridia</taxon>
        <taxon>Eubacteriales</taxon>
        <taxon>Clostridiaceae</taxon>
        <taxon>Clostridium</taxon>
    </lineage>
</organism>
<keyword evidence="2" id="KW-1185">Reference proteome</keyword>
<protein>
    <submittedName>
        <fullName evidence="1">Uncharacterized protein</fullName>
    </submittedName>
</protein>
<name>A0ABS7ASK3_9CLOT</name>
<accession>A0ABS7ASK3</accession>
<dbReference type="RefSeq" id="WP_219781120.1">
    <property type="nucleotide sequence ID" value="NZ_JAHXPT010000017.1"/>
</dbReference>